<feature type="region of interest" description="Disordered" evidence="1">
    <location>
        <begin position="90"/>
        <end position="111"/>
    </location>
</feature>
<name>A0AAQ3MKN6_VIGMU</name>
<reference evidence="2 3" key="1">
    <citation type="journal article" date="2023" name="Life. Sci Alliance">
        <title>Evolutionary insights into 3D genome organization and epigenetic landscape of Vigna mungo.</title>
        <authorList>
            <person name="Junaid A."/>
            <person name="Singh B."/>
            <person name="Bhatia S."/>
        </authorList>
    </citation>
    <scope>NUCLEOTIDE SEQUENCE [LARGE SCALE GENOMIC DNA]</scope>
    <source>
        <strain evidence="2">Urdbean</strain>
    </source>
</reference>
<dbReference type="AlphaFoldDB" id="A0AAQ3MKN6"/>
<dbReference type="Proteomes" id="UP001374535">
    <property type="component" value="Chromosome 10"/>
</dbReference>
<feature type="compositionally biased region" description="Polar residues" evidence="1">
    <location>
        <begin position="90"/>
        <end position="100"/>
    </location>
</feature>
<feature type="region of interest" description="Disordered" evidence="1">
    <location>
        <begin position="55"/>
        <end position="75"/>
    </location>
</feature>
<evidence type="ECO:0000313" key="3">
    <source>
        <dbReference type="Proteomes" id="UP001374535"/>
    </source>
</evidence>
<proteinExistence type="predicted"/>
<organism evidence="2 3">
    <name type="scientific">Vigna mungo</name>
    <name type="common">Black gram</name>
    <name type="synonym">Phaseolus mungo</name>
    <dbReference type="NCBI Taxonomy" id="3915"/>
    <lineage>
        <taxon>Eukaryota</taxon>
        <taxon>Viridiplantae</taxon>
        <taxon>Streptophyta</taxon>
        <taxon>Embryophyta</taxon>
        <taxon>Tracheophyta</taxon>
        <taxon>Spermatophyta</taxon>
        <taxon>Magnoliopsida</taxon>
        <taxon>eudicotyledons</taxon>
        <taxon>Gunneridae</taxon>
        <taxon>Pentapetalae</taxon>
        <taxon>rosids</taxon>
        <taxon>fabids</taxon>
        <taxon>Fabales</taxon>
        <taxon>Fabaceae</taxon>
        <taxon>Papilionoideae</taxon>
        <taxon>50 kb inversion clade</taxon>
        <taxon>NPAAA clade</taxon>
        <taxon>indigoferoid/millettioid clade</taxon>
        <taxon>Phaseoleae</taxon>
        <taxon>Vigna</taxon>
    </lineage>
</organism>
<feature type="region of interest" description="Disordered" evidence="1">
    <location>
        <begin position="1"/>
        <end position="43"/>
    </location>
</feature>
<evidence type="ECO:0000313" key="2">
    <source>
        <dbReference type="EMBL" id="WVY93099.1"/>
    </source>
</evidence>
<feature type="compositionally biased region" description="Polar residues" evidence="1">
    <location>
        <begin position="58"/>
        <end position="69"/>
    </location>
</feature>
<gene>
    <name evidence="2" type="ORF">V8G54_032187</name>
</gene>
<dbReference type="EMBL" id="CP144691">
    <property type="protein sequence ID" value="WVY93099.1"/>
    <property type="molecule type" value="Genomic_DNA"/>
</dbReference>
<accession>A0AAQ3MKN6</accession>
<protein>
    <submittedName>
        <fullName evidence="2">Uncharacterized protein</fullName>
    </submittedName>
</protein>
<sequence length="152" mass="16503">MESQALKLEGRDFPLEAAKPTRRNPAGMRRKAETKNGPYLGSTSFMATMAVPQKKNGETNTVHSHSASARQGIDDEDEIVSNSVFSVFTRHSTSCPVPTQSTSSGGGAGESGKAVLLEHGTLNRREGGAAVERRQEEGGNVRVWMRNWEVME</sequence>
<keyword evidence="3" id="KW-1185">Reference proteome</keyword>
<evidence type="ECO:0000256" key="1">
    <source>
        <dbReference type="SAM" id="MobiDB-lite"/>
    </source>
</evidence>